<reference evidence="2 3" key="1">
    <citation type="submission" date="2020-04" db="EMBL/GenBank/DDBJ databases">
        <title>Pseudoalteromonas caenipelagi sp. nov., isolated from a tidal flat.</title>
        <authorList>
            <person name="Park S."/>
            <person name="Yoon J.-H."/>
        </authorList>
    </citation>
    <scope>NUCLEOTIDE SEQUENCE [LARGE SCALE GENOMIC DNA]</scope>
    <source>
        <strain evidence="2 3">JBTF-M23</strain>
    </source>
</reference>
<organism evidence="2 3">
    <name type="scientific">Pseudoalteromonas caenipelagi</name>
    <dbReference type="NCBI Taxonomy" id="2726988"/>
    <lineage>
        <taxon>Bacteria</taxon>
        <taxon>Pseudomonadati</taxon>
        <taxon>Pseudomonadota</taxon>
        <taxon>Gammaproteobacteria</taxon>
        <taxon>Alteromonadales</taxon>
        <taxon>Pseudoalteromonadaceae</taxon>
        <taxon>Pseudoalteromonas</taxon>
    </lineage>
</organism>
<evidence type="ECO:0000313" key="3">
    <source>
        <dbReference type="Proteomes" id="UP000586305"/>
    </source>
</evidence>
<feature type="region of interest" description="Disordered" evidence="1">
    <location>
        <begin position="1"/>
        <end position="20"/>
    </location>
</feature>
<accession>A0A849VKY8</accession>
<keyword evidence="3" id="KW-1185">Reference proteome</keyword>
<name>A0A849VKY8_9GAMM</name>
<evidence type="ECO:0000313" key="2">
    <source>
        <dbReference type="EMBL" id="NOU52361.1"/>
    </source>
</evidence>
<comment type="caution">
    <text evidence="2">The sequence shown here is derived from an EMBL/GenBank/DDBJ whole genome shotgun (WGS) entry which is preliminary data.</text>
</comment>
<dbReference type="AlphaFoldDB" id="A0A849VKY8"/>
<proteinExistence type="predicted"/>
<dbReference type="Proteomes" id="UP000586305">
    <property type="component" value="Unassembled WGS sequence"/>
</dbReference>
<dbReference type="EMBL" id="JABBPG010000009">
    <property type="protein sequence ID" value="NOU52361.1"/>
    <property type="molecule type" value="Genomic_DNA"/>
</dbReference>
<sequence length="52" mass="6448">MLKRRRTHQFKRNTRHTSPNRRRVLLKNIHKKVLLRRKLFALLQMEEMAAQP</sequence>
<protein>
    <submittedName>
        <fullName evidence="2">Uncharacterized protein</fullName>
    </submittedName>
</protein>
<dbReference type="RefSeq" id="WP_171627421.1">
    <property type="nucleotide sequence ID" value="NZ_JABBPG010000009.1"/>
</dbReference>
<gene>
    <name evidence="2" type="ORF">HG263_17710</name>
</gene>
<evidence type="ECO:0000256" key="1">
    <source>
        <dbReference type="SAM" id="MobiDB-lite"/>
    </source>
</evidence>